<proteinExistence type="predicted"/>
<dbReference type="SUPFAM" id="SSF57716">
    <property type="entry name" value="Glucocorticoid receptor-like (DNA-binding domain)"/>
    <property type="match status" value="1"/>
</dbReference>
<evidence type="ECO:0000256" key="4">
    <source>
        <dbReference type="ARBA" id="ARBA00022833"/>
    </source>
</evidence>
<keyword evidence="7" id="KW-0472">Membrane</keyword>
<dbReference type="Proteomes" id="UP000001593">
    <property type="component" value="Unassembled WGS sequence"/>
</dbReference>
<evidence type="ECO:0000256" key="7">
    <source>
        <dbReference type="SAM" id="Phobius"/>
    </source>
</evidence>
<dbReference type="eggNOG" id="ENOG502SHN2">
    <property type="taxonomic scope" value="Eukaryota"/>
</dbReference>
<dbReference type="InParanoid" id="A7SEH6"/>
<sequence length="514" mass="59221">MRAKQFGIEVRTNTTSNILHHVMAAKKGATKHCCWGKCNSDSRYSERLPENVYFIRFPKPGAFKDGMTDWQKQQETQKTEKCKRWIHACGRKSFTLSHIKKDTYICSLHFVGGNGPTVINPDPIIATSSKETTSKVNKTRKAPKDRTLLLGHPSSTRKRKLGDDTGLYDNNFESQDEDESCSRDDTQLEIDDQNLEPFQKDQETQTVYDRHILGAKVETMMLRNKVMLIEDAKNVKSVENLMSADVILADESKSKYFIGLFPREFDILYEFLGPAKFELTYWKHRNSVKKVDVQEPKEPKCLSIRDQLFVTLLRLRRDHEDLMFPERHAFHRTKPAIFRKFKNIRASIDCTEFKCEVPRDYGKQGNMYSAYKHHTTMKCLIAVNPNGAAVFVSDLFEGSADDVKVFQTCGILRHVNPGDSFLVDKGFTVQDLLLPLQAKIFIPPFLGKRESFTKEDIVLTKRIAKAHIHVERFNERLKKFRLLDRTIHLVLAPIASQLVFVSCCLVNFQDLLCK</sequence>
<dbReference type="PANTHER" id="PTHR23080:SF141">
    <property type="entry name" value="TRANSPOSASE HELIX-TURN-HELIX DOMAIN-CONTAINING PROTEIN"/>
    <property type="match status" value="1"/>
</dbReference>
<dbReference type="PANTHER" id="PTHR23080">
    <property type="entry name" value="THAP DOMAIN PROTEIN"/>
    <property type="match status" value="1"/>
</dbReference>
<keyword evidence="3" id="KW-0863">Zinc-finger</keyword>
<accession>A7SEH6</accession>
<dbReference type="STRING" id="45351.A7SEH6"/>
<evidence type="ECO:0000259" key="8">
    <source>
        <dbReference type="SMART" id="SM00980"/>
    </source>
</evidence>
<evidence type="ECO:0000256" key="2">
    <source>
        <dbReference type="ARBA" id="ARBA00022723"/>
    </source>
</evidence>
<keyword evidence="10" id="KW-1185">Reference proteome</keyword>
<name>A7SEH6_NEMVE</name>
<evidence type="ECO:0000256" key="6">
    <source>
        <dbReference type="SAM" id="MobiDB-lite"/>
    </source>
</evidence>
<comment type="cofactor">
    <cofactor evidence="1">
        <name>a divalent metal cation</name>
        <dbReference type="ChEBI" id="CHEBI:60240"/>
    </cofactor>
</comment>
<reference evidence="9 10" key="1">
    <citation type="journal article" date="2007" name="Science">
        <title>Sea anemone genome reveals ancestral eumetazoan gene repertoire and genomic organization.</title>
        <authorList>
            <person name="Putnam N.H."/>
            <person name="Srivastava M."/>
            <person name="Hellsten U."/>
            <person name="Dirks B."/>
            <person name="Chapman J."/>
            <person name="Salamov A."/>
            <person name="Terry A."/>
            <person name="Shapiro H."/>
            <person name="Lindquist E."/>
            <person name="Kapitonov V.V."/>
            <person name="Jurka J."/>
            <person name="Genikhovich G."/>
            <person name="Grigoriev I.V."/>
            <person name="Lucas S.M."/>
            <person name="Steele R.E."/>
            <person name="Finnerty J.R."/>
            <person name="Technau U."/>
            <person name="Martindale M.Q."/>
            <person name="Rokhsar D.S."/>
        </authorList>
    </citation>
    <scope>NUCLEOTIDE SEQUENCE [LARGE SCALE GENOMIC DNA]</scope>
    <source>
        <strain evidence="10">CH2 X CH6</strain>
    </source>
</reference>
<keyword evidence="7" id="KW-1133">Transmembrane helix</keyword>
<gene>
    <name evidence="9" type="ORF">NEMVEDRAFT_v1g211017</name>
</gene>
<dbReference type="OMA" id="AHIHVER"/>
<feature type="transmembrane region" description="Helical" evidence="7">
    <location>
        <begin position="486"/>
        <end position="508"/>
    </location>
</feature>
<evidence type="ECO:0000256" key="3">
    <source>
        <dbReference type="ARBA" id="ARBA00022771"/>
    </source>
</evidence>
<dbReference type="EMBL" id="DS469637">
    <property type="protein sequence ID" value="EDO37862.1"/>
    <property type="molecule type" value="Genomic_DNA"/>
</dbReference>
<keyword evidence="2" id="KW-0479">Metal-binding</keyword>
<evidence type="ECO:0000256" key="1">
    <source>
        <dbReference type="ARBA" id="ARBA00001968"/>
    </source>
</evidence>
<feature type="domain" description="THAP-type" evidence="8">
    <location>
        <begin position="31"/>
        <end position="132"/>
    </location>
</feature>
<dbReference type="GO" id="GO:0008270">
    <property type="term" value="F:zinc ion binding"/>
    <property type="evidence" value="ECO:0007669"/>
    <property type="project" value="UniProtKB-KW"/>
</dbReference>
<dbReference type="InterPro" id="IPR006612">
    <property type="entry name" value="THAP_Znf"/>
</dbReference>
<evidence type="ECO:0000313" key="10">
    <source>
        <dbReference type="Proteomes" id="UP000001593"/>
    </source>
</evidence>
<organism evidence="9 10">
    <name type="scientific">Nematostella vectensis</name>
    <name type="common">Starlet sea anemone</name>
    <dbReference type="NCBI Taxonomy" id="45351"/>
    <lineage>
        <taxon>Eukaryota</taxon>
        <taxon>Metazoa</taxon>
        <taxon>Cnidaria</taxon>
        <taxon>Anthozoa</taxon>
        <taxon>Hexacorallia</taxon>
        <taxon>Actiniaria</taxon>
        <taxon>Edwardsiidae</taxon>
        <taxon>Nematostella</taxon>
    </lineage>
</organism>
<dbReference type="SMART" id="SM00980">
    <property type="entry name" value="THAP"/>
    <property type="match status" value="1"/>
</dbReference>
<evidence type="ECO:0000313" key="9">
    <source>
        <dbReference type="EMBL" id="EDO37862.1"/>
    </source>
</evidence>
<dbReference type="Pfam" id="PF13359">
    <property type="entry name" value="DDE_Tnp_4"/>
    <property type="match status" value="1"/>
</dbReference>
<dbReference type="HOGENOM" id="CLU_025643_1_2_1"/>
<dbReference type="Pfam" id="PF05485">
    <property type="entry name" value="THAP"/>
    <property type="match status" value="1"/>
</dbReference>
<keyword evidence="5" id="KW-0238">DNA-binding</keyword>
<dbReference type="InterPro" id="IPR027806">
    <property type="entry name" value="HARBI1_dom"/>
</dbReference>
<feature type="region of interest" description="Disordered" evidence="6">
    <location>
        <begin position="148"/>
        <end position="184"/>
    </location>
</feature>
<evidence type="ECO:0000256" key="5">
    <source>
        <dbReference type="ARBA" id="ARBA00023125"/>
    </source>
</evidence>
<dbReference type="AlphaFoldDB" id="A7SEH6"/>
<protein>
    <recommendedName>
        <fullName evidence="8">THAP-type domain-containing protein</fullName>
    </recommendedName>
</protein>
<dbReference type="PhylomeDB" id="A7SEH6"/>
<dbReference type="GO" id="GO:0003677">
    <property type="term" value="F:DNA binding"/>
    <property type="evidence" value="ECO:0007669"/>
    <property type="project" value="UniProtKB-KW"/>
</dbReference>
<keyword evidence="4" id="KW-0862">Zinc</keyword>
<keyword evidence="7" id="KW-0812">Transmembrane</keyword>